<dbReference type="EMBL" id="CP074132">
    <property type="protein sequence ID" value="QUX27054.1"/>
    <property type="molecule type" value="Genomic_DNA"/>
</dbReference>
<name>A0ABX8BYA5_9ACTN</name>
<reference evidence="2" key="1">
    <citation type="submission" date="2021-05" db="EMBL/GenBank/DDBJ databases">
        <title>Direct Submission.</title>
        <authorList>
            <person name="Li K."/>
            <person name="Gao J."/>
        </authorList>
    </citation>
    <scope>NUCLEOTIDE SEQUENCE [LARGE SCALE GENOMIC DNA]</scope>
    <source>
        <strain evidence="2">HDS12</strain>
    </source>
</reference>
<keyword evidence="2" id="KW-1185">Reference proteome</keyword>
<protein>
    <recommendedName>
        <fullName evidence="3">DNA-binding protein</fullName>
    </recommendedName>
</protein>
<dbReference type="RefSeq" id="WP_212640140.1">
    <property type="nucleotide sequence ID" value="NZ_CP074132.1"/>
</dbReference>
<proteinExistence type="predicted"/>
<dbReference type="SUPFAM" id="SSF47789">
    <property type="entry name" value="C-terminal domain of RNA polymerase alpha subunit"/>
    <property type="match status" value="1"/>
</dbReference>
<gene>
    <name evidence="1" type="ORF">KGD83_17050</name>
</gene>
<dbReference type="Proteomes" id="UP000678016">
    <property type="component" value="Chromosome"/>
</dbReference>
<evidence type="ECO:0008006" key="3">
    <source>
        <dbReference type="Google" id="ProtNLM"/>
    </source>
</evidence>
<evidence type="ECO:0000313" key="1">
    <source>
        <dbReference type="EMBL" id="QUX27054.1"/>
    </source>
</evidence>
<evidence type="ECO:0000313" key="2">
    <source>
        <dbReference type="Proteomes" id="UP000678016"/>
    </source>
</evidence>
<sequence length="178" mass="18558">MTTLSQLREAALALPEAEEDTRFGTVAFSVRGGDFASATGDGRVLLHLPDAEVEAALSAHPTGERWERAGTPVGFCVPLADVNGKELNALVRRAWLSRAPRRLAEAAEAAASAVPGEVGDLPRAIGAPATRALAEEGLTTLERVAALTEAELGALHGVGPKAVRILREALAERGLSPR</sequence>
<organism evidence="1 2">
    <name type="scientific">Nocardiopsis akebiae</name>
    <dbReference type="NCBI Taxonomy" id="2831968"/>
    <lineage>
        <taxon>Bacteria</taxon>
        <taxon>Bacillati</taxon>
        <taxon>Actinomycetota</taxon>
        <taxon>Actinomycetes</taxon>
        <taxon>Streptosporangiales</taxon>
        <taxon>Nocardiopsidaceae</taxon>
        <taxon>Nocardiopsis</taxon>
    </lineage>
</organism>
<accession>A0ABX8BYA5</accession>
<dbReference type="Gene3D" id="1.10.150.20">
    <property type="entry name" value="5' to 3' exonuclease, C-terminal subdomain"/>
    <property type="match status" value="1"/>
</dbReference>